<dbReference type="SUPFAM" id="SSF56672">
    <property type="entry name" value="DNA/RNA polymerases"/>
    <property type="match status" value="1"/>
</dbReference>
<dbReference type="PANTHER" id="PTHR24559">
    <property type="entry name" value="TRANSPOSON TY3-I GAG-POL POLYPROTEIN"/>
    <property type="match status" value="1"/>
</dbReference>
<dbReference type="InterPro" id="IPR053134">
    <property type="entry name" value="RNA-dir_DNA_polymerase"/>
</dbReference>
<dbReference type="Gene3D" id="3.30.70.270">
    <property type="match status" value="2"/>
</dbReference>
<sequence length="155" mass="18029">MDFSGSVCPKEGGITVISNDKNELIPIRTVTDWRVCMDYRNKVKEGSQGTLNKVIWKDHFLLPFMDQMLDKLAGRAFYCFLDAIFPDMVEDYLEVFMDDFLVVGDSFDDCLSNLDKVLARFEETNLVLNREKYYFMVEEGIVFGYKILKNDIEVD</sequence>
<dbReference type="AlphaFoldDB" id="A0A1U7XWU1"/>
<dbReference type="InterPro" id="IPR043128">
    <property type="entry name" value="Rev_trsase/Diguanyl_cyclase"/>
</dbReference>
<reference evidence="2" key="2">
    <citation type="submission" date="2025-08" db="UniProtKB">
        <authorList>
            <consortium name="RefSeq"/>
        </authorList>
    </citation>
    <scope>IDENTIFICATION</scope>
    <source>
        <tissue evidence="2">Leaf</tissue>
    </source>
</reference>
<accession>A0A1U7XWU1</accession>
<dbReference type="Proteomes" id="UP000189701">
    <property type="component" value="Unplaced"/>
</dbReference>
<protein>
    <submittedName>
        <fullName evidence="2">Uncharacterized protein LOC104238335</fullName>
    </submittedName>
</protein>
<dbReference type="InterPro" id="IPR043502">
    <property type="entry name" value="DNA/RNA_pol_sf"/>
</dbReference>
<dbReference type="Gene3D" id="3.10.10.10">
    <property type="entry name" value="HIV Type 1 Reverse Transcriptase, subunit A, domain 1"/>
    <property type="match status" value="1"/>
</dbReference>
<evidence type="ECO:0000313" key="2">
    <source>
        <dbReference type="RefSeq" id="XP_009790960.1"/>
    </source>
</evidence>
<dbReference type="eggNOG" id="KOG0017">
    <property type="taxonomic scope" value="Eukaryota"/>
</dbReference>
<reference evidence="1" key="1">
    <citation type="journal article" date="2013" name="Genome Biol.">
        <title>Reference genomes and transcriptomes of Nicotiana sylvestris and Nicotiana tomentosiformis.</title>
        <authorList>
            <person name="Sierro N."/>
            <person name="Battey J.N."/>
            <person name="Ouadi S."/>
            <person name="Bovet L."/>
            <person name="Goepfert S."/>
            <person name="Bakaher N."/>
            <person name="Peitsch M.C."/>
            <person name="Ivanov N.V."/>
        </authorList>
    </citation>
    <scope>NUCLEOTIDE SEQUENCE [LARGE SCALE GENOMIC DNA]</scope>
</reference>
<keyword evidence="1" id="KW-1185">Reference proteome</keyword>
<proteinExistence type="predicted"/>
<name>A0A1U7XWU1_NICSY</name>
<dbReference type="PANTHER" id="PTHR24559:SF432">
    <property type="entry name" value="RNA-DIRECTED DNA POLYMERASE HOMOLOG"/>
    <property type="match status" value="1"/>
</dbReference>
<dbReference type="RefSeq" id="XP_009790960.1">
    <property type="nucleotide sequence ID" value="XM_009792658.1"/>
</dbReference>
<gene>
    <name evidence="2" type="primary">LOC104238335</name>
</gene>
<organism evidence="1 2">
    <name type="scientific">Nicotiana sylvestris</name>
    <name type="common">Wood tobacco</name>
    <name type="synonym">South American tobacco</name>
    <dbReference type="NCBI Taxonomy" id="4096"/>
    <lineage>
        <taxon>Eukaryota</taxon>
        <taxon>Viridiplantae</taxon>
        <taxon>Streptophyta</taxon>
        <taxon>Embryophyta</taxon>
        <taxon>Tracheophyta</taxon>
        <taxon>Spermatophyta</taxon>
        <taxon>Magnoliopsida</taxon>
        <taxon>eudicotyledons</taxon>
        <taxon>Gunneridae</taxon>
        <taxon>Pentapetalae</taxon>
        <taxon>asterids</taxon>
        <taxon>lamiids</taxon>
        <taxon>Solanales</taxon>
        <taxon>Solanaceae</taxon>
        <taxon>Nicotianoideae</taxon>
        <taxon>Nicotianeae</taxon>
        <taxon>Nicotiana</taxon>
    </lineage>
</organism>
<evidence type="ECO:0000313" key="1">
    <source>
        <dbReference type="Proteomes" id="UP000189701"/>
    </source>
</evidence>